<keyword evidence="3" id="KW-0812">Transmembrane</keyword>
<dbReference type="RefSeq" id="WP_173783364.1">
    <property type="nucleotide sequence ID" value="NZ_JACOOX010000004.1"/>
</dbReference>
<protein>
    <submittedName>
        <fullName evidence="5">VanW family protein</fullName>
    </submittedName>
</protein>
<keyword evidence="6" id="KW-1185">Reference proteome</keyword>
<evidence type="ECO:0000256" key="1">
    <source>
        <dbReference type="ARBA" id="ARBA00022729"/>
    </source>
</evidence>
<dbReference type="EMBL" id="JACOOX010000004">
    <property type="protein sequence ID" value="MBC5662862.1"/>
    <property type="molecule type" value="Genomic_DNA"/>
</dbReference>
<sequence>MKKAKRSVTTTVCVIVALCVCYLIFCGIIGKKKFFPNTSINGIDVSNMTVKEAAAAVEDQFATEYNNAGIDVTLEGKTYCIAIEEALDLDVIDAVQQANDESHGFLTRGFNFIKALFGEAEYTARPSLKDKKPLYTAIEQSGLTKLEGVEDSSYTVKDDKVIVTKGRGGYTVDSDKLADEIASCISKGEYDAQLECPLTYSDVDLDLVYDQIYVAPADATLDPENDYSVTDSVVGISFDKDAARKKLDAAADGEEVSFDLVYTEPELSKETLQAYLFRDTLGSFSTNVGGTDARKGNVAKAAENCNGTILMPGEEFSFNNVVGQRTIENGFQAAPSYVNGESVDEVGGGICQVSSTLYDACLYANLEIAERHCHPHPSTYVDAGFDATVSWGGPDYRFINNTDYPLKVTASYSGGVVSCAIYGTKLKDFRVSLSSELVATYDYDTEYEDDDTLEKGEEEVSVTGITGTKYQTYRTVYDGNGEVISSEPESVSVYDKRDKVVLRGTKEKEDTSEENSTEEKKTEEKTTEEKTTEDTTEKKDDKKDDSKKDDKKSDKKSDNKKKNDTKTDD</sequence>
<dbReference type="Pfam" id="PF07501">
    <property type="entry name" value="G5"/>
    <property type="match status" value="1"/>
</dbReference>
<dbReference type="InterPro" id="IPR052913">
    <property type="entry name" value="Glycopeptide_resist_protein"/>
</dbReference>
<feature type="compositionally biased region" description="Basic and acidic residues" evidence="2">
    <location>
        <begin position="517"/>
        <end position="569"/>
    </location>
</feature>
<evidence type="ECO:0000256" key="3">
    <source>
        <dbReference type="SAM" id="Phobius"/>
    </source>
</evidence>
<dbReference type="InterPro" id="IPR007391">
    <property type="entry name" value="Vancomycin_resist_VanW"/>
</dbReference>
<accession>A0A8I0DV01</accession>
<dbReference type="InterPro" id="IPR011098">
    <property type="entry name" value="G5_dom"/>
</dbReference>
<keyword evidence="1" id="KW-0732">Signal</keyword>
<dbReference type="PANTHER" id="PTHR35788:SF1">
    <property type="entry name" value="EXPORTED PROTEIN"/>
    <property type="match status" value="1"/>
</dbReference>
<dbReference type="Pfam" id="PF04294">
    <property type="entry name" value="VanW"/>
    <property type="match status" value="1"/>
</dbReference>
<evidence type="ECO:0000256" key="2">
    <source>
        <dbReference type="SAM" id="MobiDB-lite"/>
    </source>
</evidence>
<feature type="region of interest" description="Disordered" evidence="2">
    <location>
        <begin position="504"/>
        <end position="569"/>
    </location>
</feature>
<proteinExistence type="predicted"/>
<evidence type="ECO:0000313" key="5">
    <source>
        <dbReference type="EMBL" id="MBC5662862.1"/>
    </source>
</evidence>
<gene>
    <name evidence="5" type="ORF">H8S09_08145</name>
</gene>
<keyword evidence="3" id="KW-1133">Transmembrane helix</keyword>
<keyword evidence="3" id="KW-0472">Membrane</keyword>
<name>A0A8I0DV01_9FIRM</name>
<dbReference type="Proteomes" id="UP000615234">
    <property type="component" value="Unassembled WGS sequence"/>
</dbReference>
<feature type="domain" description="G5" evidence="4">
    <location>
        <begin position="426"/>
        <end position="507"/>
    </location>
</feature>
<dbReference type="AlphaFoldDB" id="A0A8I0DV01"/>
<dbReference type="SMART" id="SM01208">
    <property type="entry name" value="G5"/>
    <property type="match status" value="1"/>
</dbReference>
<evidence type="ECO:0000259" key="4">
    <source>
        <dbReference type="PROSITE" id="PS51109"/>
    </source>
</evidence>
<organism evidence="5 6">
    <name type="scientific">Coprococcus hominis</name>
    <name type="common">ex Liu et al. 2022</name>
    <dbReference type="NCBI Taxonomy" id="2763039"/>
    <lineage>
        <taxon>Bacteria</taxon>
        <taxon>Bacillati</taxon>
        <taxon>Bacillota</taxon>
        <taxon>Clostridia</taxon>
        <taxon>Lachnospirales</taxon>
        <taxon>Lachnospiraceae</taxon>
        <taxon>Coprococcus</taxon>
    </lineage>
</organism>
<dbReference type="PROSITE" id="PS51109">
    <property type="entry name" value="G5"/>
    <property type="match status" value="1"/>
</dbReference>
<dbReference type="Gene3D" id="2.20.230.10">
    <property type="entry name" value="Resuscitation-promoting factor rpfb"/>
    <property type="match status" value="1"/>
</dbReference>
<reference evidence="5 6" key="1">
    <citation type="submission" date="2020-08" db="EMBL/GenBank/DDBJ databases">
        <title>Genome public.</title>
        <authorList>
            <person name="Liu C."/>
            <person name="Sun Q."/>
        </authorList>
    </citation>
    <scope>NUCLEOTIDE SEQUENCE [LARGE SCALE GENOMIC DNA]</scope>
    <source>
        <strain evidence="5 6">NSJ-10</strain>
    </source>
</reference>
<comment type="caution">
    <text evidence="5">The sequence shown here is derived from an EMBL/GenBank/DDBJ whole genome shotgun (WGS) entry which is preliminary data.</text>
</comment>
<dbReference type="PANTHER" id="PTHR35788">
    <property type="entry name" value="EXPORTED PROTEIN-RELATED"/>
    <property type="match status" value="1"/>
</dbReference>
<feature type="transmembrane region" description="Helical" evidence="3">
    <location>
        <begin position="12"/>
        <end position="30"/>
    </location>
</feature>
<evidence type="ECO:0000313" key="6">
    <source>
        <dbReference type="Proteomes" id="UP000615234"/>
    </source>
</evidence>